<organism evidence="3">
    <name type="scientific">marine metagenome</name>
    <dbReference type="NCBI Taxonomy" id="408172"/>
    <lineage>
        <taxon>unclassified sequences</taxon>
        <taxon>metagenomes</taxon>
        <taxon>ecological metagenomes</taxon>
    </lineage>
</organism>
<dbReference type="InterPro" id="IPR019734">
    <property type="entry name" value="TPR_rpt"/>
</dbReference>
<dbReference type="Pfam" id="PF13432">
    <property type="entry name" value="TPR_16"/>
    <property type="match status" value="2"/>
</dbReference>
<dbReference type="PANTHER" id="PTHR42693">
    <property type="entry name" value="ARYLSULFATASE FAMILY MEMBER"/>
    <property type="match status" value="1"/>
</dbReference>
<protein>
    <recommendedName>
        <fullName evidence="2">Sulfatase N-terminal domain-containing protein</fullName>
    </recommendedName>
</protein>
<sequence length="704" mass="76025">VAGLVVVMAVAAWWQLTRTTSTTTVSGALRDANLLLVTVDTLRADRVGVSGLTPTLDALGARGLSFSHAYAHAPVTLPSHASIMTGLTPPAHGVRDNGSYRLAEARTTLAEILRTAGYRTGAFIGAFVLDARFGLAQGFDEYDDRFDEVATSLATNFVQRRAQEVLRRAGDWIVTAPNQGGAPVESTPWFAWAHLFDPHDPYDAPEQYVSEPYDNEVAFTDAALGRFFARLRRAGLLDNTLVIVTADHGEGLGEHGEVTHTLFAYDTTLRVPLIIAGPGIAPAVRDVPVSHVDLLPTVLDLLALDPPAGLDGRSLRMELSANTPVPVVYFEALNANLTRNWAPLTGIVANRWKFIDLPIPELYDLQVDPDEMTNVFVQQAAQASRMQAALGPLKTLGASASARVTLDSEVEARLRVLGYTASRMGRQPLEQVYTEADDPKTQLEVHLAWREVLTQLATVLADPAGKQDALRILMAQIEEHPRFAPAYTAAATLLIDLGRSPEAVTVLDAAIALGFDTDAVRERLSLALLNAGEPARAAGILETLVVVDAPWADDVNRLGVAYGALDRVDAARTQFRRALEIDATAEIWKNLGVIELQAGNTPEAILAFEESTRADAAYVPGWRLLGAALRPTDVAGALIAWRRVVDLVPADADALLDLAALLVESGAQEDARRYLERYLGNIGTDENPTAAQRVRRQLIALGDR</sequence>
<dbReference type="Pfam" id="PF00884">
    <property type="entry name" value="Sulfatase"/>
    <property type="match status" value="1"/>
</dbReference>
<proteinExistence type="inferred from homology"/>
<evidence type="ECO:0000259" key="2">
    <source>
        <dbReference type="Pfam" id="PF00884"/>
    </source>
</evidence>
<dbReference type="CDD" id="cd16148">
    <property type="entry name" value="sulfatase_like"/>
    <property type="match status" value="1"/>
</dbReference>
<feature type="domain" description="Sulfatase N-terminal" evidence="2">
    <location>
        <begin position="33"/>
        <end position="302"/>
    </location>
</feature>
<dbReference type="InterPro" id="IPR011990">
    <property type="entry name" value="TPR-like_helical_dom_sf"/>
</dbReference>
<dbReference type="InterPro" id="IPR000917">
    <property type="entry name" value="Sulfatase_N"/>
</dbReference>
<dbReference type="SUPFAM" id="SSF48452">
    <property type="entry name" value="TPR-like"/>
    <property type="match status" value="1"/>
</dbReference>
<dbReference type="InterPro" id="IPR050738">
    <property type="entry name" value="Sulfatase"/>
</dbReference>
<evidence type="ECO:0000313" key="3">
    <source>
        <dbReference type="EMBL" id="SUZ73272.1"/>
    </source>
</evidence>
<dbReference type="EMBL" id="UINC01001173">
    <property type="protein sequence ID" value="SUZ73272.1"/>
    <property type="molecule type" value="Genomic_DNA"/>
</dbReference>
<dbReference type="AlphaFoldDB" id="A0A381Q1V4"/>
<dbReference type="InterPro" id="IPR017850">
    <property type="entry name" value="Alkaline_phosphatase_core_sf"/>
</dbReference>
<comment type="similarity">
    <text evidence="1">Belongs to the sulfatase family.</text>
</comment>
<dbReference type="PANTHER" id="PTHR42693:SF33">
    <property type="entry name" value="ARYLSULFATASE"/>
    <property type="match status" value="1"/>
</dbReference>
<dbReference type="SUPFAM" id="SSF53649">
    <property type="entry name" value="Alkaline phosphatase-like"/>
    <property type="match status" value="1"/>
</dbReference>
<dbReference type="Gene3D" id="3.40.720.10">
    <property type="entry name" value="Alkaline Phosphatase, subunit A"/>
    <property type="match status" value="2"/>
</dbReference>
<dbReference type="PROSITE" id="PS50005">
    <property type="entry name" value="TPR"/>
    <property type="match status" value="1"/>
</dbReference>
<reference evidence="3" key="1">
    <citation type="submission" date="2018-05" db="EMBL/GenBank/DDBJ databases">
        <authorList>
            <person name="Lanie J.A."/>
            <person name="Ng W.-L."/>
            <person name="Kazmierczak K.M."/>
            <person name="Andrzejewski T.M."/>
            <person name="Davidsen T.M."/>
            <person name="Wayne K.J."/>
            <person name="Tettelin H."/>
            <person name="Glass J.I."/>
            <person name="Rusch D."/>
            <person name="Podicherti R."/>
            <person name="Tsui H.-C.T."/>
            <person name="Winkler M.E."/>
        </authorList>
    </citation>
    <scope>NUCLEOTIDE SEQUENCE</scope>
</reference>
<dbReference type="GO" id="GO:0004065">
    <property type="term" value="F:arylsulfatase activity"/>
    <property type="evidence" value="ECO:0007669"/>
    <property type="project" value="TreeGrafter"/>
</dbReference>
<evidence type="ECO:0000256" key="1">
    <source>
        <dbReference type="ARBA" id="ARBA00008779"/>
    </source>
</evidence>
<dbReference type="SMART" id="SM00028">
    <property type="entry name" value="TPR"/>
    <property type="match status" value="3"/>
</dbReference>
<accession>A0A381Q1V4</accession>
<dbReference type="Gene3D" id="1.25.40.10">
    <property type="entry name" value="Tetratricopeptide repeat domain"/>
    <property type="match status" value="2"/>
</dbReference>
<feature type="non-terminal residue" evidence="3">
    <location>
        <position position="1"/>
    </location>
</feature>
<name>A0A381Q1V4_9ZZZZ</name>
<gene>
    <name evidence="3" type="ORF">METZ01_LOCUS26126</name>
</gene>